<dbReference type="AlphaFoldDB" id="A0A644WZS5"/>
<sequence length="475" mass="52886">MSLIEKKQLEGCRMEFKIKVDGEEFAKGLDKSYQVNAPRLNVPGFRKGKAPKNLVIKTYGIGVLFDEAIKETYPAAYEEVISAEGFEPVDYPEVEIEDIDESGYTFKATVTGKPPVKLGKYKGLTAVKESPAVEESEIDNEIENLRDRNSRMVDIEVRPVEDGDIVIIDYCGKVGGEAFQGGTAEKQQLEIGSGQFIPGFEEQIKGHTPNPEEPFDITVTFPEGYPAEELSGKEAVFTITLHAIKKNEKPIVDDEFIKDISDEFETVEAFRAEIRKGLEQQKLSAATRSFEDALLGQVTEAMEVEIPAVMVERQIDNQVESFKNQLSKNGLTLEMYLQLAQMKMEDFRKNFAASAEKNVKTTLALEEIVKLENIAISDEEFDAELVKLAEQYGMEKDKIREMVDKAALCADIAMNKAVDVVTSSAKEKKPAAKRAKGKAEDGEESSEEDASAEESEKPKKAKKAQSKTEEEKSQD</sequence>
<dbReference type="Gene3D" id="1.10.3120.10">
    <property type="entry name" value="Trigger factor, C-terminal domain"/>
    <property type="match status" value="1"/>
</dbReference>
<evidence type="ECO:0000256" key="1">
    <source>
        <dbReference type="ARBA" id="ARBA00000971"/>
    </source>
</evidence>
<reference evidence="9" key="1">
    <citation type="submission" date="2019-08" db="EMBL/GenBank/DDBJ databases">
        <authorList>
            <person name="Kucharzyk K."/>
            <person name="Murdoch R.W."/>
            <person name="Higgins S."/>
            <person name="Loffler F."/>
        </authorList>
    </citation>
    <scope>NUCLEOTIDE SEQUENCE</scope>
</reference>
<organism evidence="9">
    <name type="scientific">bioreactor metagenome</name>
    <dbReference type="NCBI Taxonomy" id="1076179"/>
    <lineage>
        <taxon>unclassified sequences</taxon>
        <taxon>metagenomes</taxon>
        <taxon>ecological metagenomes</taxon>
    </lineage>
</organism>
<gene>
    <name evidence="9" type="primary">tig_23</name>
    <name evidence="9" type="ORF">SDC9_55732</name>
</gene>
<dbReference type="InterPro" id="IPR036611">
    <property type="entry name" value="Trigger_fac_ribosome-bd_sf"/>
</dbReference>
<dbReference type="GO" id="GO:0044183">
    <property type="term" value="F:protein folding chaperone"/>
    <property type="evidence" value="ECO:0007669"/>
    <property type="project" value="TreeGrafter"/>
</dbReference>
<evidence type="ECO:0000259" key="8">
    <source>
        <dbReference type="PROSITE" id="PS50059"/>
    </source>
</evidence>
<protein>
    <recommendedName>
        <fullName evidence="3">peptidylprolyl isomerase</fullName>
        <ecNumber evidence="3">5.2.1.8</ecNumber>
    </recommendedName>
</protein>
<dbReference type="InterPro" id="IPR037041">
    <property type="entry name" value="Trigger_fac_C_sf"/>
</dbReference>
<dbReference type="GO" id="GO:0003755">
    <property type="term" value="F:peptidyl-prolyl cis-trans isomerase activity"/>
    <property type="evidence" value="ECO:0007669"/>
    <property type="project" value="UniProtKB-KW"/>
</dbReference>
<keyword evidence="6 9" id="KW-0413">Isomerase</keyword>
<feature type="compositionally biased region" description="Basic and acidic residues" evidence="7">
    <location>
        <begin position="466"/>
        <end position="475"/>
    </location>
</feature>
<dbReference type="SUPFAM" id="SSF109998">
    <property type="entry name" value="Triger factor/SurA peptide-binding domain-like"/>
    <property type="match status" value="1"/>
</dbReference>
<dbReference type="PANTHER" id="PTHR30560">
    <property type="entry name" value="TRIGGER FACTOR CHAPERONE AND PEPTIDYL-PROLYL CIS/TRANS ISOMERASE"/>
    <property type="match status" value="1"/>
</dbReference>
<keyword evidence="5" id="KW-0143">Chaperone</keyword>
<dbReference type="InterPro" id="IPR008881">
    <property type="entry name" value="Trigger_fac_ribosome-bd_bac"/>
</dbReference>
<keyword evidence="4" id="KW-0697">Rotamase</keyword>
<dbReference type="SUPFAM" id="SSF54534">
    <property type="entry name" value="FKBP-like"/>
    <property type="match status" value="1"/>
</dbReference>
<evidence type="ECO:0000313" key="9">
    <source>
        <dbReference type="EMBL" id="MPM09415.1"/>
    </source>
</evidence>
<dbReference type="Gene3D" id="3.30.70.1050">
    <property type="entry name" value="Trigger factor ribosome-binding domain"/>
    <property type="match status" value="1"/>
</dbReference>
<dbReference type="InterPro" id="IPR046357">
    <property type="entry name" value="PPIase_dom_sf"/>
</dbReference>
<evidence type="ECO:0000256" key="2">
    <source>
        <dbReference type="ARBA" id="ARBA00005464"/>
    </source>
</evidence>
<dbReference type="PANTHER" id="PTHR30560:SF3">
    <property type="entry name" value="TRIGGER FACTOR-LIKE PROTEIN TIG, CHLOROPLASTIC"/>
    <property type="match status" value="1"/>
</dbReference>
<dbReference type="InterPro" id="IPR008880">
    <property type="entry name" value="Trigger_fac_C"/>
</dbReference>
<evidence type="ECO:0000256" key="6">
    <source>
        <dbReference type="ARBA" id="ARBA00023235"/>
    </source>
</evidence>
<dbReference type="Pfam" id="PF05698">
    <property type="entry name" value="Trigger_C"/>
    <property type="match status" value="1"/>
</dbReference>
<dbReference type="HAMAP" id="MF_00303">
    <property type="entry name" value="Trigger_factor_Tig"/>
    <property type="match status" value="1"/>
</dbReference>
<dbReference type="InterPro" id="IPR001179">
    <property type="entry name" value="PPIase_FKBP_dom"/>
</dbReference>
<dbReference type="NCBIfam" id="TIGR00115">
    <property type="entry name" value="tig"/>
    <property type="match status" value="1"/>
</dbReference>
<evidence type="ECO:0000256" key="3">
    <source>
        <dbReference type="ARBA" id="ARBA00013194"/>
    </source>
</evidence>
<dbReference type="Gene3D" id="3.10.50.40">
    <property type="match status" value="1"/>
</dbReference>
<name>A0A644WZS5_9ZZZZ</name>
<dbReference type="InterPro" id="IPR027304">
    <property type="entry name" value="Trigger_fact/SurA_dom_sf"/>
</dbReference>
<dbReference type="InterPro" id="IPR005215">
    <property type="entry name" value="Trig_fac"/>
</dbReference>
<dbReference type="GO" id="GO:0015031">
    <property type="term" value="P:protein transport"/>
    <property type="evidence" value="ECO:0007669"/>
    <property type="project" value="InterPro"/>
</dbReference>
<feature type="region of interest" description="Disordered" evidence="7">
    <location>
        <begin position="420"/>
        <end position="475"/>
    </location>
</feature>
<dbReference type="FunFam" id="3.10.50.40:FF:000001">
    <property type="entry name" value="Trigger factor"/>
    <property type="match status" value="1"/>
</dbReference>
<comment type="caution">
    <text evidence="9">The sequence shown here is derived from an EMBL/GenBank/DDBJ whole genome shotgun (WGS) entry which is preliminary data.</text>
</comment>
<evidence type="ECO:0000256" key="4">
    <source>
        <dbReference type="ARBA" id="ARBA00023110"/>
    </source>
</evidence>
<proteinExistence type="inferred from homology"/>
<dbReference type="Pfam" id="PF00254">
    <property type="entry name" value="FKBP_C"/>
    <property type="match status" value="1"/>
</dbReference>
<dbReference type="EMBL" id="VSSQ01001566">
    <property type="protein sequence ID" value="MPM09415.1"/>
    <property type="molecule type" value="Genomic_DNA"/>
</dbReference>
<dbReference type="Pfam" id="PF05697">
    <property type="entry name" value="Trigger_N"/>
    <property type="match status" value="1"/>
</dbReference>
<dbReference type="PROSITE" id="PS50059">
    <property type="entry name" value="FKBP_PPIASE"/>
    <property type="match status" value="1"/>
</dbReference>
<accession>A0A644WZS5</accession>
<feature type="compositionally biased region" description="Acidic residues" evidence="7">
    <location>
        <begin position="441"/>
        <end position="453"/>
    </location>
</feature>
<comment type="similarity">
    <text evidence="2">Belongs to the FKBP-type PPIase family. Tig subfamily.</text>
</comment>
<dbReference type="EC" id="5.2.1.8" evidence="3"/>
<comment type="catalytic activity">
    <reaction evidence="1">
        <text>[protein]-peptidylproline (omega=180) = [protein]-peptidylproline (omega=0)</text>
        <dbReference type="Rhea" id="RHEA:16237"/>
        <dbReference type="Rhea" id="RHEA-COMP:10747"/>
        <dbReference type="Rhea" id="RHEA-COMP:10748"/>
        <dbReference type="ChEBI" id="CHEBI:83833"/>
        <dbReference type="ChEBI" id="CHEBI:83834"/>
        <dbReference type="EC" id="5.2.1.8"/>
    </reaction>
</comment>
<dbReference type="PIRSF" id="PIRSF003095">
    <property type="entry name" value="Trigger_factor"/>
    <property type="match status" value="1"/>
</dbReference>
<evidence type="ECO:0000256" key="5">
    <source>
        <dbReference type="ARBA" id="ARBA00023186"/>
    </source>
</evidence>
<dbReference type="GO" id="GO:0043335">
    <property type="term" value="P:protein unfolding"/>
    <property type="evidence" value="ECO:0007669"/>
    <property type="project" value="TreeGrafter"/>
</dbReference>
<feature type="domain" description="PPIase FKBP-type" evidence="8">
    <location>
        <begin position="163"/>
        <end position="245"/>
    </location>
</feature>
<dbReference type="GO" id="GO:0051083">
    <property type="term" value="P:'de novo' cotranslational protein folding"/>
    <property type="evidence" value="ECO:0007669"/>
    <property type="project" value="TreeGrafter"/>
</dbReference>
<dbReference type="SUPFAM" id="SSF102735">
    <property type="entry name" value="Trigger factor ribosome-binding domain"/>
    <property type="match status" value="1"/>
</dbReference>
<evidence type="ECO:0000256" key="7">
    <source>
        <dbReference type="SAM" id="MobiDB-lite"/>
    </source>
</evidence>
<dbReference type="GO" id="GO:0043022">
    <property type="term" value="F:ribosome binding"/>
    <property type="evidence" value="ECO:0007669"/>
    <property type="project" value="TreeGrafter"/>
</dbReference>